<dbReference type="Gene3D" id="3.40.50.300">
    <property type="entry name" value="P-loop containing nucleotide triphosphate hydrolases"/>
    <property type="match status" value="1"/>
</dbReference>
<dbReference type="AlphaFoldDB" id="A0A913Y1T7"/>
<evidence type="ECO:0000313" key="3">
    <source>
        <dbReference type="Proteomes" id="UP000887567"/>
    </source>
</evidence>
<dbReference type="GeneID" id="110250489"/>
<evidence type="ECO:0000256" key="1">
    <source>
        <dbReference type="SAM" id="MobiDB-lite"/>
    </source>
</evidence>
<accession>A0A913Y1T7</accession>
<reference evidence="2" key="1">
    <citation type="submission" date="2022-11" db="UniProtKB">
        <authorList>
            <consortium name="EnsemblMetazoa"/>
        </authorList>
    </citation>
    <scope>IDENTIFICATION</scope>
</reference>
<dbReference type="PANTHER" id="PTHR14241:SF31">
    <property type="entry name" value="RIBOSOMAL PROTEIN S23 MITOCHONDRIAL CONSERVED DOMAIN-CONTAINING PROTEIN"/>
    <property type="match status" value="1"/>
</dbReference>
<sequence length="360" mass="41299">MGGGGSKGTETQYTYVDHSKKRQEEERQREKNRLENERRARENAERQRIEREASQAAERERQKFIQALERQRRAEEEARLREELRKEEERLMLLELQAKSMAKRQDLFDYQFGSKIDLASFRGLDISDVDKLRIGVFGPTGSGKSCFISTCERVVRNEDKGSSPIATSGAEGTIVLEDFLSEMFFRLVDTRGFFNYDASEGGEFSDILYGRLKPGDFIRRKEDEPEFDVSNTDSPFSDWIHGIILVVKANDPRLKQGALRDYLNPVRQILRPKGISPVTVVTHRDTLKTQKECEDALELASAATGSSRSHTFFVANYCPDNPGPDVNTELQVFDILHFALTTAERYVKIAKQQKRNRQED</sequence>
<evidence type="ECO:0008006" key="4">
    <source>
        <dbReference type="Google" id="ProtNLM"/>
    </source>
</evidence>
<dbReference type="PANTHER" id="PTHR14241">
    <property type="entry name" value="INTERFERON-INDUCED PROTEIN 44"/>
    <property type="match status" value="1"/>
</dbReference>
<keyword evidence="3" id="KW-1185">Reference proteome</keyword>
<proteinExistence type="predicted"/>
<dbReference type="EnsemblMetazoa" id="XM_021057095.2">
    <property type="protein sequence ID" value="XP_020912754.1"/>
    <property type="gene ID" value="LOC110250489"/>
</dbReference>
<protein>
    <recommendedName>
        <fullName evidence="4">G domain-containing protein</fullName>
    </recommendedName>
</protein>
<feature type="compositionally biased region" description="Basic and acidic residues" evidence="1">
    <location>
        <begin position="22"/>
        <end position="58"/>
    </location>
</feature>
<organism evidence="2 3">
    <name type="scientific">Exaiptasia diaphana</name>
    <name type="common">Tropical sea anemone</name>
    <name type="synonym">Aiptasia pulchella</name>
    <dbReference type="NCBI Taxonomy" id="2652724"/>
    <lineage>
        <taxon>Eukaryota</taxon>
        <taxon>Metazoa</taxon>
        <taxon>Cnidaria</taxon>
        <taxon>Anthozoa</taxon>
        <taxon>Hexacorallia</taxon>
        <taxon>Actiniaria</taxon>
        <taxon>Aiptasiidae</taxon>
        <taxon>Exaiptasia</taxon>
    </lineage>
</organism>
<dbReference type="SUPFAM" id="SSF52540">
    <property type="entry name" value="P-loop containing nucleoside triphosphate hydrolases"/>
    <property type="match status" value="1"/>
</dbReference>
<dbReference type="Proteomes" id="UP000887567">
    <property type="component" value="Unplaced"/>
</dbReference>
<feature type="region of interest" description="Disordered" evidence="1">
    <location>
        <begin position="1"/>
        <end position="58"/>
    </location>
</feature>
<dbReference type="OMA" id="RYVKIYK"/>
<dbReference type="KEGG" id="epa:110250489"/>
<name>A0A913Y1T7_EXADI</name>
<dbReference type="InterPro" id="IPR027417">
    <property type="entry name" value="P-loop_NTPase"/>
</dbReference>
<dbReference type="CDD" id="cd00882">
    <property type="entry name" value="Ras_like_GTPase"/>
    <property type="match status" value="1"/>
</dbReference>
<dbReference type="RefSeq" id="XP_020912754.1">
    <property type="nucleotide sequence ID" value="XM_021057095.2"/>
</dbReference>
<dbReference type="OrthoDB" id="25620at2759"/>
<evidence type="ECO:0000313" key="2">
    <source>
        <dbReference type="EnsemblMetazoa" id="XP_020912754.1"/>
    </source>
</evidence>